<dbReference type="RefSeq" id="WP_121587514.1">
    <property type="nucleotide sequence ID" value="NZ_RCHT01000036.1"/>
</dbReference>
<evidence type="ECO:0000313" key="7">
    <source>
        <dbReference type="EMBL" id="RLL08116.1"/>
    </source>
</evidence>
<evidence type="ECO:0000313" key="8">
    <source>
        <dbReference type="Proteomes" id="UP000276301"/>
    </source>
</evidence>
<dbReference type="InterPro" id="IPR000914">
    <property type="entry name" value="SBP_5_dom"/>
</dbReference>
<sequence length="536" mass="57872">MRKLRAAALILSLLLLLGGCGSSAGEIIRYDVPTGVSLLDPQFATDTTARMIISNTFEGLYRQLPDGEVVPRLAESSEVSGDGLVWTFHLRRDAVWNASSSRSAFHEAPVTAHDFAFALSRMFDPAAFSPFAGEFSSVKNASLILSGAAPQSSLGVRALDDYTLEITLVRQDSRLPELLSASYAMPCSREFFESTRARYGFDIGSLLCNGPFYLYNWNNDRVISLRRNRHYLDDQPVVARGVDLYTPGAADGAEPAARFLAGETDACKVSFSDLPAVEDAGGQVTSFEDTVWVLLLNGHKEPLANTNIRQAVAYSVNRSLFEGRLPGNLRAADTLVPPAILWQGETFRARAGEKGPLVSSPDLAKRCYVAGLEDLGLSALPLGELLVCEGNNQRALAGYVQQGLQRSLGLFAGLNVLPQEEALERVREGDFDAAIVPLSAAYSSPDALLSLFRSGSGQNWAGYSNTDFDALLDSASTLSGVELFDAYRQAETLLLEDGAVIPLYFETSYYASGKGVTGIGFSPFLTGVSFQSSDRE</sequence>
<feature type="chain" id="PRO_5019750122" evidence="5">
    <location>
        <begin position="25"/>
        <end position="536"/>
    </location>
</feature>
<evidence type="ECO:0000256" key="5">
    <source>
        <dbReference type="SAM" id="SignalP"/>
    </source>
</evidence>
<dbReference type="PROSITE" id="PS51257">
    <property type="entry name" value="PROKAR_LIPOPROTEIN"/>
    <property type="match status" value="1"/>
</dbReference>
<comment type="caution">
    <text evidence="7">The sequence shown here is derived from an EMBL/GenBank/DDBJ whole genome shotgun (WGS) entry which is preliminary data.</text>
</comment>
<dbReference type="Gene3D" id="3.10.105.10">
    <property type="entry name" value="Dipeptide-binding Protein, Domain 3"/>
    <property type="match status" value="1"/>
</dbReference>
<evidence type="ECO:0000256" key="1">
    <source>
        <dbReference type="ARBA" id="ARBA00004196"/>
    </source>
</evidence>
<dbReference type="Proteomes" id="UP000276301">
    <property type="component" value="Unassembled WGS sequence"/>
</dbReference>
<dbReference type="CDD" id="cd08504">
    <property type="entry name" value="PBP2_OppA"/>
    <property type="match status" value="1"/>
</dbReference>
<dbReference type="Gene3D" id="3.40.190.10">
    <property type="entry name" value="Periplasmic binding protein-like II"/>
    <property type="match status" value="1"/>
</dbReference>
<protein>
    <submittedName>
        <fullName evidence="7">Peptide ABC transporter substrate-binding protein</fullName>
    </submittedName>
</protein>
<gene>
    <name evidence="7" type="ORF">D4A47_12440</name>
</gene>
<name>A0A498CSG5_9FIRM</name>
<evidence type="ECO:0000256" key="4">
    <source>
        <dbReference type="ARBA" id="ARBA00022729"/>
    </source>
</evidence>
<keyword evidence="3" id="KW-0813">Transport</keyword>
<dbReference type="InterPro" id="IPR039424">
    <property type="entry name" value="SBP_5"/>
</dbReference>
<comment type="subcellular location">
    <subcellularLocation>
        <location evidence="1">Cell envelope</location>
    </subcellularLocation>
</comment>
<dbReference type="GO" id="GO:0030313">
    <property type="term" value="C:cell envelope"/>
    <property type="evidence" value="ECO:0007669"/>
    <property type="project" value="UniProtKB-SubCell"/>
</dbReference>
<dbReference type="Pfam" id="PF00496">
    <property type="entry name" value="SBP_bac_5"/>
    <property type="match status" value="1"/>
</dbReference>
<evidence type="ECO:0000256" key="2">
    <source>
        <dbReference type="ARBA" id="ARBA00005695"/>
    </source>
</evidence>
<feature type="signal peptide" evidence="5">
    <location>
        <begin position="1"/>
        <end position="24"/>
    </location>
</feature>
<dbReference type="PIRSF" id="PIRSF002741">
    <property type="entry name" value="MppA"/>
    <property type="match status" value="1"/>
</dbReference>
<dbReference type="GO" id="GO:1904680">
    <property type="term" value="F:peptide transmembrane transporter activity"/>
    <property type="evidence" value="ECO:0007669"/>
    <property type="project" value="TreeGrafter"/>
</dbReference>
<evidence type="ECO:0000256" key="3">
    <source>
        <dbReference type="ARBA" id="ARBA00022448"/>
    </source>
</evidence>
<feature type="domain" description="Solute-binding protein family 5" evidence="6">
    <location>
        <begin position="68"/>
        <end position="459"/>
    </location>
</feature>
<dbReference type="GO" id="GO:0043190">
    <property type="term" value="C:ATP-binding cassette (ABC) transporter complex"/>
    <property type="evidence" value="ECO:0007669"/>
    <property type="project" value="InterPro"/>
</dbReference>
<reference evidence="7 8" key="1">
    <citation type="submission" date="2018-10" db="EMBL/GenBank/DDBJ databases">
        <title>Anaerotruncus faecis sp. nov., isolated from human feces.</title>
        <authorList>
            <person name="Wang Y.-J."/>
        </authorList>
    </citation>
    <scope>NUCLEOTIDE SEQUENCE [LARGE SCALE GENOMIC DNA]</scope>
    <source>
        <strain evidence="7 8">22A2-44</strain>
    </source>
</reference>
<dbReference type="InterPro" id="IPR030678">
    <property type="entry name" value="Peptide/Ni-bd"/>
</dbReference>
<keyword evidence="4 5" id="KW-0732">Signal</keyword>
<proteinExistence type="inferred from homology"/>
<evidence type="ECO:0000259" key="6">
    <source>
        <dbReference type="Pfam" id="PF00496"/>
    </source>
</evidence>
<keyword evidence="8" id="KW-1185">Reference proteome</keyword>
<dbReference type="SUPFAM" id="SSF53850">
    <property type="entry name" value="Periplasmic binding protein-like II"/>
    <property type="match status" value="1"/>
</dbReference>
<dbReference type="PANTHER" id="PTHR30290:SF10">
    <property type="entry name" value="PERIPLASMIC OLIGOPEPTIDE-BINDING PROTEIN-RELATED"/>
    <property type="match status" value="1"/>
</dbReference>
<accession>A0A498CSG5</accession>
<dbReference type="PANTHER" id="PTHR30290">
    <property type="entry name" value="PERIPLASMIC BINDING COMPONENT OF ABC TRANSPORTER"/>
    <property type="match status" value="1"/>
</dbReference>
<organism evidence="7 8">
    <name type="scientific">Anaerotruncus massiliensis</name>
    <name type="common">ex Liu et al. 2021</name>
    <dbReference type="NCBI Taxonomy" id="2321404"/>
    <lineage>
        <taxon>Bacteria</taxon>
        <taxon>Bacillati</taxon>
        <taxon>Bacillota</taxon>
        <taxon>Clostridia</taxon>
        <taxon>Eubacteriales</taxon>
        <taxon>Oscillospiraceae</taxon>
        <taxon>Anaerotruncus</taxon>
    </lineage>
</organism>
<dbReference type="Gene3D" id="3.90.76.10">
    <property type="entry name" value="Dipeptide-binding Protein, Domain 1"/>
    <property type="match status" value="1"/>
</dbReference>
<comment type="similarity">
    <text evidence="2">Belongs to the bacterial solute-binding protein 5 family.</text>
</comment>
<dbReference type="AlphaFoldDB" id="A0A498CSG5"/>
<dbReference type="GO" id="GO:0042597">
    <property type="term" value="C:periplasmic space"/>
    <property type="evidence" value="ECO:0007669"/>
    <property type="project" value="UniProtKB-ARBA"/>
</dbReference>
<dbReference type="GO" id="GO:0015833">
    <property type="term" value="P:peptide transport"/>
    <property type="evidence" value="ECO:0007669"/>
    <property type="project" value="TreeGrafter"/>
</dbReference>
<dbReference type="EMBL" id="RCHT01000036">
    <property type="protein sequence ID" value="RLL08116.1"/>
    <property type="molecule type" value="Genomic_DNA"/>
</dbReference>